<dbReference type="PROSITE" id="PS51704">
    <property type="entry name" value="GP_PDE"/>
    <property type="match status" value="1"/>
</dbReference>
<evidence type="ECO:0000313" key="4">
    <source>
        <dbReference type="Proteomes" id="UP000316425"/>
    </source>
</evidence>
<keyword evidence="4" id="KW-1185">Reference proteome</keyword>
<evidence type="ECO:0000256" key="1">
    <source>
        <dbReference type="SAM" id="Phobius"/>
    </source>
</evidence>
<feature type="domain" description="GP-PDE" evidence="2">
    <location>
        <begin position="46"/>
        <end position="300"/>
    </location>
</feature>
<dbReference type="AlphaFoldDB" id="A0A556PSZ2"/>
<gene>
    <name evidence="3" type="ORF">FPQ13_00070</name>
</gene>
<dbReference type="SUPFAM" id="SSF51695">
    <property type="entry name" value="PLC-like phosphodiesterases"/>
    <property type="match status" value="1"/>
</dbReference>
<feature type="transmembrane region" description="Helical" evidence="1">
    <location>
        <begin position="12"/>
        <end position="31"/>
    </location>
</feature>
<dbReference type="EMBL" id="VMHE01000001">
    <property type="protein sequence ID" value="TSJ67501.1"/>
    <property type="molecule type" value="Genomic_DNA"/>
</dbReference>
<reference evidence="3 4" key="1">
    <citation type="submission" date="2019-07" db="EMBL/GenBank/DDBJ databases">
        <title>Allobacillus sp. nov. SKP isolated from shrimp paste of Euphausiacea.</title>
        <authorList>
            <person name="Kanchanasin P."/>
            <person name="Tanasupawat S."/>
            <person name="Shi W."/>
            <person name="Wu L."/>
            <person name="Ma J."/>
        </authorList>
    </citation>
    <scope>NUCLEOTIDE SEQUENCE [LARGE SCALE GENOMIC DNA]</scope>
    <source>
        <strain evidence="3 4">SKP4-8</strain>
    </source>
</reference>
<dbReference type="PANTHER" id="PTHR46211:SF14">
    <property type="entry name" value="GLYCEROPHOSPHODIESTER PHOSPHODIESTERASE"/>
    <property type="match status" value="1"/>
</dbReference>
<dbReference type="InterPro" id="IPR030395">
    <property type="entry name" value="GP_PDE_dom"/>
</dbReference>
<evidence type="ECO:0000313" key="3">
    <source>
        <dbReference type="EMBL" id="TSJ67501.1"/>
    </source>
</evidence>
<keyword evidence="1" id="KW-0812">Transmembrane</keyword>
<keyword evidence="1" id="KW-1133">Transmembrane helix</keyword>
<dbReference type="Gene3D" id="3.20.20.190">
    <property type="entry name" value="Phosphatidylinositol (PI) phosphodiesterase"/>
    <property type="match status" value="1"/>
</dbReference>
<dbReference type="Proteomes" id="UP000316425">
    <property type="component" value="Unassembled WGS sequence"/>
</dbReference>
<dbReference type="OrthoDB" id="384721at2"/>
<dbReference type="PANTHER" id="PTHR46211">
    <property type="entry name" value="GLYCEROPHOSPHORYL DIESTER PHOSPHODIESTERASE"/>
    <property type="match status" value="1"/>
</dbReference>
<dbReference type="RefSeq" id="WP_144087260.1">
    <property type="nucleotide sequence ID" value="NZ_VMHE01000001.1"/>
</dbReference>
<sequence length="305" mass="34855">MEKEKRNPFKTLSTLLLILGAIYIFLNVLPIHHVKAHPFFENGDKPLVIAHQGGEHLRPSNTMIAFEHATELGADVLETDIHISKDGYLIAIHDPTVDRTTDGTGRVVDYTLEELKQLDAGYYFEKNGKHLYRGQGIQLITIEELFQRFPNMRFVLEIKNTNPDNQIDSIIKRLVHLINTYEMREQVLIGSFDQEVVDRFRTQAGPGVVTSGGRDEVTKFVIFNKFFLKNFYRPQVEAIQIPQAESGFDLTTESIVTGAKRIGMNLHYWTVNDPKDMRRLIEKGADGITTDRPDLLIELLNELGY</sequence>
<proteinExistence type="predicted"/>
<evidence type="ECO:0000259" key="2">
    <source>
        <dbReference type="PROSITE" id="PS51704"/>
    </source>
</evidence>
<dbReference type="InterPro" id="IPR017946">
    <property type="entry name" value="PLC-like_Pdiesterase_TIM-brl"/>
</dbReference>
<dbReference type="GO" id="GO:0006629">
    <property type="term" value="P:lipid metabolic process"/>
    <property type="evidence" value="ECO:0007669"/>
    <property type="project" value="InterPro"/>
</dbReference>
<keyword evidence="1" id="KW-0472">Membrane</keyword>
<organism evidence="3 4">
    <name type="scientific">Allobacillus salarius</name>
    <dbReference type="NCBI Taxonomy" id="1955272"/>
    <lineage>
        <taxon>Bacteria</taxon>
        <taxon>Bacillati</taxon>
        <taxon>Bacillota</taxon>
        <taxon>Bacilli</taxon>
        <taxon>Bacillales</taxon>
        <taxon>Bacillaceae</taxon>
        <taxon>Allobacillus</taxon>
    </lineage>
</organism>
<dbReference type="Pfam" id="PF03009">
    <property type="entry name" value="GDPD"/>
    <property type="match status" value="1"/>
</dbReference>
<comment type="caution">
    <text evidence="3">The sequence shown here is derived from an EMBL/GenBank/DDBJ whole genome shotgun (WGS) entry which is preliminary data.</text>
</comment>
<dbReference type="CDD" id="cd08561">
    <property type="entry name" value="GDPD_cytoplasmic_ScUgpQ2_like"/>
    <property type="match status" value="1"/>
</dbReference>
<name>A0A556PSZ2_9BACI</name>
<accession>A0A556PSZ2</accession>
<dbReference type="GO" id="GO:0008081">
    <property type="term" value="F:phosphoric diester hydrolase activity"/>
    <property type="evidence" value="ECO:0007669"/>
    <property type="project" value="InterPro"/>
</dbReference>
<protein>
    <submittedName>
        <fullName evidence="3">Glycerophosphodiester phosphodiesterase</fullName>
    </submittedName>
</protein>